<feature type="transmembrane region" description="Helical" evidence="1">
    <location>
        <begin position="27"/>
        <end position="47"/>
    </location>
</feature>
<keyword evidence="1" id="KW-0812">Transmembrane</keyword>
<evidence type="ECO:0000313" key="2">
    <source>
        <dbReference type="EMBL" id="QGZ63238.1"/>
    </source>
</evidence>
<dbReference type="AlphaFoldDB" id="A0A7Z2GK77"/>
<name>A0A7Z2GK77_9BURK</name>
<sequence>MPASRPASPSPTPRTALARACDRASRAGVWLLPLFYLGFFAMLLLIWRAPGAAFWLPATAATLAGTMSVWALLFLTASRFAPPERRTAVSAVSAISVDAARRPARRITPLRNTPMPTRPCSQTCTGANGARTQFMVACFHADCAAAAATAKADTPAG</sequence>
<keyword evidence="1" id="KW-0472">Membrane</keyword>
<feature type="transmembrane region" description="Helical" evidence="1">
    <location>
        <begin position="53"/>
        <end position="76"/>
    </location>
</feature>
<dbReference type="Proteomes" id="UP000433577">
    <property type="component" value="Chromosome 2"/>
</dbReference>
<accession>A0A7Z2GK77</accession>
<dbReference type="KEGG" id="pacs:FAZ98_15650"/>
<keyword evidence="1" id="KW-1133">Transmembrane helix</keyword>
<keyword evidence="3" id="KW-1185">Reference proteome</keyword>
<evidence type="ECO:0000313" key="3">
    <source>
        <dbReference type="Proteomes" id="UP000433577"/>
    </source>
</evidence>
<dbReference type="RefSeq" id="WP_158952231.1">
    <property type="nucleotide sequence ID" value="NZ_CP046914.1"/>
</dbReference>
<dbReference type="EMBL" id="CP046914">
    <property type="protein sequence ID" value="QGZ63238.1"/>
    <property type="molecule type" value="Genomic_DNA"/>
</dbReference>
<evidence type="ECO:0000256" key="1">
    <source>
        <dbReference type="SAM" id="Phobius"/>
    </source>
</evidence>
<protein>
    <submittedName>
        <fullName evidence="2">Uncharacterized protein</fullName>
    </submittedName>
</protein>
<reference evidence="2 3" key="1">
    <citation type="submission" date="2019-12" db="EMBL/GenBank/DDBJ databases">
        <title>Paraburkholderia acidiphila 7Q-K02 sp. nov and Paraburkholderia acidisoli DHF22 sp. nov., two strains isolated from forest soil.</title>
        <authorList>
            <person name="Gao Z."/>
            <person name="Qiu L."/>
        </authorList>
    </citation>
    <scope>NUCLEOTIDE SEQUENCE [LARGE SCALE GENOMIC DNA]</scope>
    <source>
        <strain evidence="2 3">DHF22</strain>
    </source>
</reference>
<proteinExistence type="predicted"/>
<dbReference type="OrthoDB" id="9099008at2"/>
<gene>
    <name evidence="2" type="ORF">FAZ98_15650</name>
</gene>
<organism evidence="2 3">
    <name type="scientific">Paraburkholderia acidisoli</name>
    <dbReference type="NCBI Taxonomy" id="2571748"/>
    <lineage>
        <taxon>Bacteria</taxon>
        <taxon>Pseudomonadati</taxon>
        <taxon>Pseudomonadota</taxon>
        <taxon>Betaproteobacteria</taxon>
        <taxon>Burkholderiales</taxon>
        <taxon>Burkholderiaceae</taxon>
        <taxon>Paraburkholderia</taxon>
    </lineage>
</organism>